<evidence type="ECO:0000313" key="1">
    <source>
        <dbReference type="EMBL" id="VDO36498.1"/>
    </source>
</evidence>
<dbReference type="EMBL" id="UZAF01016989">
    <property type="protein sequence ID" value="VDO36498.1"/>
    <property type="molecule type" value="Genomic_DNA"/>
</dbReference>
<dbReference type="WBParaSite" id="HPLM_0000907201-mRNA-1">
    <property type="protein sequence ID" value="HPLM_0000907201-mRNA-1"/>
    <property type="gene ID" value="HPLM_0000907201"/>
</dbReference>
<accession>A0A158QMR3</accession>
<proteinExistence type="predicted"/>
<dbReference type="AlphaFoldDB" id="A0A158QMR3"/>
<gene>
    <name evidence="1" type="ORF">HPLM_LOCUS9064</name>
</gene>
<reference evidence="3" key="1">
    <citation type="submission" date="2016-04" db="UniProtKB">
        <authorList>
            <consortium name="WormBaseParasite"/>
        </authorList>
    </citation>
    <scope>IDENTIFICATION</scope>
</reference>
<dbReference type="Proteomes" id="UP000268014">
    <property type="component" value="Unassembled WGS sequence"/>
</dbReference>
<sequence length="97" mass="11028">MSARLGRNHNKTEVSWRMIRERLRWKELPFWPNFDAEGLSCTSLSKHDFAPSPLLLSISIRFHPILPMGVPLQVPSDRSLVRSFALICGVKSLEAPS</sequence>
<protein>
    <submittedName>
        <fullName evidence="1 3">Uncharacterized protein</fullName>
    </submittedName>
</protein>
<evidence type="ECO:0000313" key="3">
    <source>
        <dbReference type="WBParaSite" id="HPLM_0000907201-mRNA-1"/>
    </source>
</evidence>
<organism evidence="3">
    <name type="scientific">Haemonchus placei</name>
    <name type="common">Barber's pole worm</name>
    <dbReference type="NCBI Taxonomy" id="6290"/>
    <lineage>
        <taxon>Eukaryota</taxon>
        <taxon>Metazoa</taxon>
        <taxon>Ecdysozoa</taxon>
        <taxon>Nematoda</taxon>
        <taxon>Chromadorea</taxon>
        <taxon>Rhabditida</taxon>
        <taxon>Rhabditina</taxon>
        <taxon>Rhabditomorpha</taxon>
        <taxon>Strongyloidea</taxon>
        <taxon>Trichostrongylidae</taxon>
        <taxon>Haemonchus</taxon>
    </lineage>
</organism>
<reference evidence="1 2" key="2">
    <citation type="submission" date="2018-11" db="EMBL/GenBank/DDBJ databases">
        <authorList>
            <consortium name="Pathogen Informatics"/>
        </authorList>
    </citation>
    <scope>NUCLEOTIDE SEQUENCE [LARGE SCALE GENOMIC DNA]</scope>
    <source>
        <strain evidence="1 2">MHpl1</strain>
    </source>
</reference>
<evidence type="ECO:0000313" key="2">
    <source>
        <dbReference type="Proteomes" id="UP000268014"/>
    </source>
</evidence>
<name>A0A158QMR3_HAEPC</name>
<keyword evidence="2" id="KW-1185">Reference proteome</keyword>